<accession>W9VAD8</accession>
<evidence type="ECO:0000259" key="4">
    <source>
        <dbReference type="SMART" id="SM00738"/>
    </source>
</evidence>
<evidence type="ECO:0000256" key="2">
    <source>
        <dbReference type="ARBA" id="ARBA00023015"/>
    </source>
</evidence>
<evidence type="ECO:0000313" key="6">
    <source>
        <dbReference type="Proteomes" id="UP000019460"/>
    </source>
</evidence>
<dbReference type="GO" id="GO:0031564">
    <property type="term" value="P:transcription antitermination"/>
    <property type="evidence" value="ECO:0007669"/>
    <property type="project" value="UniProtKB-KW"/>
</dbReference>
<comment type="caution">
    <text evidence="5">The sequence shown here is derived from an EMBL/GenBank/DDBJ whole genome shotgun (WGS) entry which is preliminary data.</text>
</comment>
<dbReference type="EMBL" id="AONC01000055">
    <property type="protein sequence ID" value="EXJ13851.1"/>
    <property type="molecule type" value="Genomic_DNA"/>
</dbReference>
<keyword evidence="3" id="KW-0804">Transcription</keyword>
<dbReference type="InterPro" id="IPR008991">
    <property type="entry name" value="Translation_prot_SH3-like_sf"/>
</dbReference>
<dbReference type="PATRIC" id="fig|1249627.3.peg.3366"/>
<dbReference type="InterPro" id="IPR006645">
    <property type="entry name" value="NGN-like_dom"/>
</dbReference>
<sequence>MKAWYLIYTKPRQETLADANLQRQAFETYLPLYTRVAKRRGAWKETLEPLFPRYLFLRLDPNHQSVAPIRSTFGVTALVTFGHRLTSVPGPVIETLRRNEDAHRRGPQSPPRHDFHAGDSVAVTAGPFAGLQGIFQTSCGDERVAILIDVIGRATRVVLPGSSVALA</sequence>
<dbReference type="STRING" id="1249627.D779_3214"/>
<evidence type="ECO:0000256" key="3">
    <source>
        <dbReference type="ARBA" id="ARBA00023163"/>
    </source>
</evidence>
<gene>
    <name evidence="5" type="ORF">D779_3214</name>
</gene>
<dbReference type="GO" id="GO:0005829">
    <property type="term" value="C:cytosol"/>
    <property type="evidence" value="ECO:0007669"/>
    <property type="project" value="TreeGrafter"/>
</dbReference>
<keyword evidence="2" id="KW-0805">Transcription regulation</keyword>
<dbReference type="Gene3D" id="3.30.70.940">
    <property type="entry name" value="NusG, N-terminal domain"/>
    <property type="match status" value="1"/>
</dbReference>
<proteinExistence type="predicted"/>
<dbReference type="SMART" id="SM00738">
    <property type="entry name" value="NGN"/>
    <property type="match status" value="1"/>
</dbReference>
<keyword evidence="1" id="KW-0889">Transcription antitermination</keyword>
<feature type="domain" description="NusG-like N-terminal" evidence="4">
    <location>
        <begin position="1"/>
        <end position="100"/>
    </location>
</feature>
<reference evidence="5 6" key="1">
    <citation type="submission" date="2012-11" db="EMBL/GenBank/DDBJ databases">
        <title>Genome assembly of Thiorhodococcus sp. AK35.</title>
        <authorList>
            <person name="Nupur N."/>
            <person name="Khatri I."/>
            <person name="Subramanian S."/>
            <person name="Pinnaka A."/>
        </authorList>
    </citation>
    <scope>NUCLEOTIDE SEQUENCE [LARGE SCALE GENOMIC DNA]</scope>
    <source>
        <strain evidence="5 6">AK35</strain>
    </source>
</reference>
<dbReference type="eggNOG" id="COG0250">
    <property type="taxonomic scope" value="Bacteria"/>
</dbReference>
<dbReference type="AlphaFoldDB" id="W9VAD8"/>
<dbReference type="NCBIfam" id="TIGR01955">
    <property type="entry name" value="RfaH"/>
    <property type="match status" value="1"/>
</dbReference>
<dbReference type="CDD" id="cd06091">
    <property type="entry name" value="KOW_NusG"/>
    <property type="match status" value="1"/>
</dbReference>
<protein>
    <submittedName>
        <fullName evidence="5">Transcriptional activator RfaH</fullName>
    </submittedName>
</protein>
<dbReference type="SUPFAM" id="SSF82679">
    <property type="entry name" value="N-utilization substance G protein NusG, N-terminal domain"/>
    <property type="match status" value="1"/>
</dbReference>
<organism evidence="5 6">
    <name type="scientific">Imhoffiella purpurea</name>
    <dbReference type="NCBI Taxonomy" id="1249627"/>
    <lineage>
        <taxon>Bacteria</taxon>
        <taxon>Pseudomonadati</taxon>
        <taxon>Pseudomonadota</taxon>
        <taxon>Gammaproteobacteria</taxon>
        <taxon>Chromatiales</taxon>
        <taxon>Chromatiaceae</taxon>
        <taxon>Imhoffiella</taxon>
    </lineage>
</organism>
<dbReference type="InterPro" id="IPR036735">
    <property type="entry name" value="NGN_dom_sf"/>
</dbReference>
<dbReference type="Proteomes" id="UP000019460">
    <property type="component" value="Unassembled WGS sequence"/>
</dbReference>
<evidence type="ECO:0000256" key="1">
    <source>
        <dbReference type="ARBA" id="ARBA00022814"/>
    </source>
</evidence>
<keyword evidence="6" id="KW-1185">Reference proteome</keyword>
<dbReference type="CDD" id="cd09892">
    <property type="entry name" value="NGN_SP_RfaH"/>
    <property type="match status" value="1"/>
</dbReference>
<dbReference type="PANTHER" id="PTHR30265">
    <property type="entry name" value="RHO-INTERACTING TRANSCRIPTION TERMINATION FACTOR NUSG"/>
    <property type="match status" value="1"/>
</dbReference>
<evidence type="ECO:0000313" key="5">
    <source>
        <dbReference type="EMBL" id="EXJ13851.1"/>
    </source>
</evidence>
<dbReference type="InterPro" id="IPR010215">
    <property type="entry name" value="Transcription_antiterm_RfaH"/>
</dbReference>
<dbReference type="Pfam" id="PF02357">
    <property type="entry name" value="NusG"/>
    <property type="match status" value="1"/>
</dbReference>
<dbReference type="OrthoDB" id="9790639at2"/>
<dbReference type="RefSeq" id="WP_043756132.1">
    <property type="nucleotide sequence ID" value="NZ_AONC01000055.1"/>
</dbReference>
<dbReference type="SUPFAM" id="SSF50104">
    <property type="entry name" value="Translation proteins SH3-like domain"/>
    <property type="match status" value="1"/>
</dbReference>
<name>W9VAD8_9GAMM</name>
<dbReference type="GO" id="GO:0006354">
    <property type="term" value="P:DNA-templated transcription elongation"/>
    <property type="evidence" value="ECO:0007669"/>
    <property type="project" value="InterPro"/>
</dbReference>
<dbReference type="PANTHER" id="PTHR30265:SF7">
    <property type="entry name" value="TRANSCRIPTION ANTITERMINATION PROTEIN RFAH"/>
    <property type="match status" value="1"/>
</dbReference>
<dbReference type="InterPro" id="IPR043425">
    <property type="entry name" value="NusG-like"/>
</dbReference>